<gene>
    <name evidence="1" type="ORF">M231_05071</name>
</gene>
<evidence type="ECO:0000313" key="2">
    <source>
        <dbReference type="Proteomes" id="UP000289152"/>
    </source>
</evidence>
<evidence type="ECO:0008006" key="3">
    <source>
        <dbReference type="Google" id="ProtNLM"/>
    </source>
</evidence>
<accession>A0A4Q1BJ00</accession>
<dbReference type="EMBL" id="SDIL01000063">
    <property type="protein sequence ID" value="RXK37659.1"/>
    <property type="molecule type" value="Genomic_DNA"/>
</dbReference>
<comment type="caution">
    <text evidence="1">The sequence shown here is derived from an EMBL/GenBank/DDBJ whole genome shotgun (WGS) entry which is preliminary data.</text>
</comment>
<dbReference type="InParanoid" id="A0A4Q1BJ00"/>
<reference evidence="1 2" key="1">
    <citation type="submission" date="2016-06" db="EMBL/GenBank/DDBJ databases">
        <title>Evolution of pathogenesis and genome organization in the Tremellales.</title>
        <authorList>
            <person name="Cuomo C."/>
            <person name="Litvintseva A."/>
            <person name="Heitman J."/>
            <person name="Chen Y."/>
            <person name="Sun S."/>
            <person name="Springer D."/>
            <person name="Dromer F."/>
            <person name="Young S."/>
            <person name="Zeng Q."/>
            <person name="Chapman S."/>
            <person name="Gujja S."/>
            <person name="Saif S."/>
            <person name="Birren B."/>
        </authorList>
    </citation>
    <scope>NUCLEOTIDE SEQUENCE [LARGE SCALE GENOMIC DNA]</scope>
    <source>
        <strain evidence="1 2">ATCC 28783</strain>
    </source>
</reference>
<sequence>MSFRQTILNHSLPLIPKHSFTRSTLSYSLSSLPTSHPSYRPPLEDSVIDTIFGPGHIACKALVDAWEEEGLKRLSIVESGSEEKLEDILKRRLKYSYEVGEHLVEAYALFSTPQWTPSLPIPIQTLTSLLPSINFPSPYNPPHTSTEQNRLDTYDNIKSTYPNPYSKIQNNLKSNPLSELQGIHRSDRSDPLSELQNKIGSNLLFPIINPLGVLGYLWRISDSALSTSQGSSLKKTSTGDILGAGTSWYLSRIGLSLVYLSAESKLLQPYPAQQTPNPHLPAALDTLEKNMKSYADFQGMIDNSETVVGDMIGFAEYVTRSWKGIIRSRGL</sequence>
<protein>
    <recommendedName>
        <fullName evidence="3">Ubiquinone biosynthesis protein</fullName>
    </recommendedName>
</protein>
<keyword evidence="2" id="KW-1185">Reference proteome</keyword>
<dbReference type="STRING" id="5217.A0A4Q1BJ00"/>
<dbReference type="Proteomes" id="UP000289152">
    <property type="component" value="Unassembled WGS sequence"/>
</dbReference>
<proteinExistence type="predicted"/>
<dbReference type="VEuPathDB" id="FungiDB:TREMEDRAFT_39972"/>
<dbReference type="OrthoDB" id="619536at2759"/>
<evidence type="ECO:0000313" key="1">
    <source>
        <dbReference type="EMBL" id="RXK37659.1"/>
    </source>
</evidence>
<dbReference type="AlphaFoldDB" id="A0A4Q1BJ00"/>
<organism evidence="1 2">
    <name type="scientific">Tremella mesenterica</name>
    <name type="common">Jelly fungus</name>
    <dbReference type="NCBI Taxonomy" id="5217"/>
    <lineage>
        <taxon>Eukaryota</taxon>
        <taxon>Fungi</taxon>
        <taxon>Dikarya</taxon>
        <taxon>Basidiomycota</taxon>
        <taxon>Agaricomycotina</taxon>
        <taxon>Tremellomycetes</taxon>
        <taxon>Tremellales</taxon>
        <taxon>Tremellaceae</taxon>
        <taxon>Tremella</taxon>
    </lineage>
</organism>
<name>A0A4Q1BJ00_TREME</name>